<dbReference type="GO" id="GO:0005840">
    <property type="term" value="C:ribosome"/>
    <property type="evidence" value="ECO:0007669"/>
    <property type="project" value="UniProtKB-KW"/>
</dbReference>
<dbReference type="SUPFAM" id="SSF54999">
    <property type="entry name" value="Ribosomal protein S10"/>
    <property type="match status" value="1"/>
</dbReference>
<dbReference type="Gene3D" id="3.30.70.600">
    <property type="entry name" value="Ribosomal protein S10 domain"/>
    <property type="match status" value="1"/>
</dbReference>
<evidence type="ECO:0000259" key="5">
    <source>
        <dbReference type="SMART" id="SM01403"/>
    </source>
</evidence>
<dbReference type="HAMAP" id="MF_00508">
    <property type="entry name" value="Ribosomal_uS10"/>
    <property type="match status" value="1"/>
</dbReference>
<evidence type="ECO:0000256" key="1">
    <source>
        <dbReference type="ARBA" id="ARBA00007102"/>
    </source>
</evidence>
<keyword evidence="4" id="KW-0812">Transmembrane</keyword>
<comment type="similarity">
    <text evidence="1">Belongs to the universal ribosomal protein uS10 family.</text>
</comment>
<evidence type="ECO:0000256" key="2">
    <source>
        <dbReference type="ARBA" id="ARBA00022980"/>
    </source>
</evidence>
<evidence type="ECO:0000256" key="3">
    <source>
        <dbReference type="ARBA" id="ARBA00023274"/>
    </source>
</evidence>
<dbReference type="GeneID" id="42903474"/>
<dbReference type="InterPro" id="IPR027486">
    <property type="entry name" value="Ribosomal_uS10_dom"/>
</dbReference>
<sequence length="108" mass="12921">MYKIHFNLKSFDLNSLLQTETYLIFLLTFFDFHLLKQKTMPKKVKKITVLRSPHIDKKSREQFKMVNHKKTLVLVVANKNLFFLLLKIIKDIQFIGVEVEIVIEFCTF</sequence>
<keyword evidence="2 6" id="KW-0689">Ribosomal protein</keyword>
<reference evidence="6" key="1">
    <citation type="submission" date="2019-05" db="EMBL/GenBank/DDBJ databases">
        <title>Chlorella vulgaris NJ-7 complete mitochondrial genome.</title>
        <authorList>
            <person name="Wang Y."/>
            <person name="Xu X."/>
        </authorList>
    </citation>
    <scope>NUCLEOTIDE SEQUENCE</scope>
    <source>
        <strain evidence="6">NJ-7</strain>
    </source>
</reference>
<geneLocation type="mitochondrion" evidence="6"/>
<dbReference type="InterPro" id="IPR036838">
    <property type="entry name" value="Ribosomal_uS10_dom_sf"/>
</dbReference>
<feature type="domain" description="Small ribosomal subunit protein uS10" evidence="5">
    <location>
        <begin position="5"/>
        <end position="102"/>
    </location>
</feature>
<organism evidence="6">
    <name type="scientific">Chlorella vulgaris</name>
    <name type="common">Green alga</name>
    <dbReference type="NCBI Taxonomy" id="3077"/>
    <lineage>
        <taxon>Eukaryota</taxon>
        <taxon>Viridiplantae</taxon>
        <taxon>Chlorophyta</taxon>
        <taxon>core chlorophytes</taxon>
        <taxon>Trebouxiophyceae</taxon>
        <taxon>Chlorellales</taxon>
        <taxon>Chlorellaceae</taxon>
        <taxon>Chlorella clade</taxon>
        <taxon>Chlorella</taxon>
    </lineage>
</organism>
<dbReference type="Pfam" id="PF00338">
    <property type="entry name" value="Ribosomal_S10"/>
    <property type="match status" value="1"/>
</dbReference>
<accession>A0A650ANK8</accession>
<name>A0A650ANK8_CHLVU</name>
<dbReference type="SMART" id="SM01403">
    <property type="entry name" value="Ribosomal_S10"/>
    <property type="match status" value="1"/>
</dbReference>
<proteinExistence type="inferred from homology"/>
<protein>
    <submittedName>
        <fullName evidence="6">Ribosomal protein S10</fullName>
    </submittedName>
</protein>
<dbReference type="PRINTS" id="PR00971">
    <property type="entry name" value="RIBOSOMALS10"/>
</dbReference>
<keyword evidence="3" id="KW-0687">Ribonucleoprotein</keyword>
<dbReference type="EMBL" id="MK948101">
    <property type="protein sequence ID" value="QGN75024.1"/>
    <property type="molecule type" value="Genomic_DNA"/>
</dbReference>
<dbReference type="GO" id="GO:0003735">
    <property type="term" value="F:structural constituent of ribosome"/>
    <property type="evidence" value="ECO:0007669"/>
    <property type="project" value="InterPro"/>
</dbReference>
<feature type="transmembrane region" description="Helical" evidence="4">
    <location>
        <begin position="16"/>
        <end position="35"/>
    </location>
</feature>
<evidence type="ECO:0000313" key="6">
    <source>
        <dbReference type="EMBL" id="QGN75024.1"/>
    </source>
</evidence>
<dbReference type="GO" id="GO:1990904">
    <property type="term" value="C:ribonucleoprotein complex"/>
    <property type="evidence" value="ECO:0007669"/>
    <property type="project" value="UniProtKB-KW"/>
</dbReference>
<keyword evidence="6" id="KW-0496">Mitochondrion</keyword>
<dbReference type="RefSeq" id="YP_009720835.1">
    <property type="nucleotide sequence ID" value="NC_045362.1"/>
</dbReference>
<keyword evidence="4" id="KW-0472">Membrane</keyword>
<dbReference type="InterPro" id="IPR001848">
    <property type="entry name" value="Ribosomal_uS10"/>
</dbReference>
<gene>
    <name evidence="6" type="primary">rps10</name>
</gene>
<keyword evidence="4" id="KW-1133">Transmembrane helix</keyword>
<dbReference type="GO" id="GO:0006412">
    <property type="term" value="P:translation"/>
    <property type="evidence" value="ECO:0007669"/>
    <property type="project" value="InterPro"/>
</dbReference>
<dbReference type="PANTHER" id="PTHR11700">
    <property type="entry name" value="30S RIBOSOMAL PROTEIN S10 FAMILY MEMBER"/>
    <property type="match status" value="1"/>
</dbReference>
<dbReference type="AlphaFoldDB" id="A0A650ANK8"/>
<evidence type="ECO:0000256" key="4">
    <source>
        <dbReference type="SAM" id="Phobius"/>
    </source>
</evidence>